<dbReference type="AlphaFoldDB" id="A0A1X7SGU2"/>
<dbReference type="InParanoid" id="A0A1X7SGU2"/>
<dbReference type="OrthoDB" id="6145258at2759"/>
<evidence type="ECO:0000259" key="1">
    <source>
        <dbReference type="Pfam" id="PF25561"/>
    </source>
</evidence>
<protein>
    <recommendedName>
        <fullName evidence="1">QRICH1-like domain-containing protein</fullName>
    </recommendedName>
</protein>
<organism evidence="2">
    <name type="scientific">Amphimedon queenslandica</name>
    <name type="common">Sponge</name>
    <dbReference type="NCBI Taxonomy" id="400682"/>
    <lineage>
        <taxon>Eukaryota</taxon>
        <taxon>Metazoa</taxon>
        <taxon>Porifera</taxon>
        <taxon>Demospongiae</taxon>
        <taxon>Heteroscleromorpha</taxon>
        <taxon>Haplosclerida</taxon>
        <taxon>Niphatidae</taxon>
        <taxon>Amphimedon</taxon>
    </lineage>
</organism>
<dbReference type="InterPro" id="IPR057926">
    <property type="entry name" value="QRICH1_dom"/>
</dbReference>
<reference evidence="2" key="1">
    <citation type="submission" date="2017-05" db="UniProtKB">
        <authorList>
            <consortium name="EnsemblMetazoa"/>
        </authorList>
    </citation>
    <scope>IDENTIFICATION</scope>
</reference>
<proteinExistence type="predicted"/>
<accession>A0A1X7SGU2</accession>
<sequence length="200" mass="22815">MDCEDIDEDFLKGLEDIDWDEDWDDVQQLCGGSDSTCCVVDKVESKEQCSGIDDTAGDIVVLLQELPESEKGSTSADAENKLSEVKRQLERTSSIDMTETELNNNISLFVHEAVKQDGCTPYPPNLLYQIVVSIQRYLREHGRPDVSFFNESKSQYDRLRKSLDARMKQLAKEGYRSERKCADPVSKDMEVTLWEKGLFQ</sequence>
<name>A0A1X7SGU2_AMPQE</name>
<feature type="domain" description="QRICH1-like" evidence="1">
    <location>
        <begin position="76"/>
        <end position="168"/>
    </location>
</feature>
<dbReference type="Pfam" id="PF25561">
    <property type="entry name" value="QRICH1"/>
    <property type="match status" value="1"/>
</dbReference>
<evidence type="ECO:0000313" key="2">
    <source>
        <dbReference type="EnsemblMetazoa" id="Aqu2.1.01310_001"/>
    </source>
</evidence>
<dbReference type="EnsemblMetazoa" id="Aqu2.1.01310_001">
    <property type="protein sequence ID" value="Aqu2.1.01310_001"/>
    <property type="gene ID" value="Aqu2.1.01310"/>
</dbReference>